<name>A0A7W8HAJ2_9FIRM</name>
<dbReference type="Proteomes" id="UP000543642">
    <property type="component" value="Unassembled WGS sequence"/>
</dbReference>
<proteinExistence type="predicted"/>
<sequence length="139" mass="15990">MNTKDGWKPENSGDQDEIRLEGVIGLHRCYDWKPYSYHRLMRILAENGLKAENLWQGYKANRNPGYRELYRIVRVSDGEVIKDVIDLNGMRRAFAALDIPLEDEKTLAGKTVSRSGRNRQTEAFLQFIRNISSDSGGEK</sequence>
<dbReference type="EMBL" id="JACHFW010000003">
    <property type="protein sequence ID" value="MBB5264170.1"/>
    <property type="molecule type" value="Genomic_DNA"/>
</dbReference>
<protein>
    <submittedName>
        <fullName evidence="1">Uncharacterized protein</fullName>
    </submittedName>
</protein>
<keyword evidence="2" id="KW-1185">Reference proteome</keyword>
<gene>
    <name evidence="1" type="ORF">HNP82_001275</name>
</gene>
<evidence type="ECO:0000313" key="1">
    <source>
        <dbReference type="EMBL" id="MBB5264170.1"/>
    </source>
</evidence>
<evidence type="ECO:0000313" key="2">
    <source>
        <dbReference type="Proteomes" id="UP000543642"/>
    </source>
</evidence>
<dbReference type="AlphaFoldDB" id="A0A7W8HAJ2"/>
<organism evidence="1 2">
    <name type="scientific">Catenibacillus scindens</name>
    <dbReference type="NCBI Taxonomy" id="673271"/>
    <lineage>
        <taxon>Bacteria</taxon>
        <taxon>Bacillati</taxon>
        <taxon>Bacillota</taxon>
        <taxon>Clostridia</taxon>
        <taxon>Lachnospirales</taxon>
        <taxon>Lachnospiraceae</taxon>
        <taxon>Catenibacillus</taxon>
    </lineage>
</organism>
<dbReference type="RefSeq" id="WP_183772605.1">
    <property type="nucleotide sequence ID" value="NZ_JACHFW010000003.1"/>
</dbReference>
<accession>A0A7W8HAJ2</accession>
<comment type="caution">
    <text evidence="1">The sequence shown here is derived from an EMBL/GenBank/DDBJ whole genome shotgun (WGS) entry which is preliminary data.</text>
</comment>
<reference evidence="1 2" key="1">
    <citation type="submission" date="2020-08" db="EMBL/GenBank/DDBJ databases">
        <title>Genomic Encyclopedia of Type Strains, Phase IV (KMG-IV): sequencing the most valuable type-strain genomes for metagenomic binning, comparative biology and taxonomic classification.</title>
        <authorList>
            <person name="Goeker M."/>
        </authorList>
    </citation>
    <scope>NUCLEOTIDE SEQUENCE [LARGE SCALE GENOMIC DNA]</scope>
    <source>
        <strain evidence="1 2">DSM 106146</strain>
    </source>
</reference>